<dbReference type="EMBL" id="JARO02004946">
    <property type="protein sequence ID" value="KPP67631.1"/>
    <property type="molecule type" value="Genomic_DNA"/>
</dbReference>
<comment type="caution">
    <text evidence="8">The sequence shown here is derived from an EMBL/GenBank/DDBJ whole genome shotgun (WGS) entry which is preliminary data.</text>
</comment>
<comment type="similarity">
    <text evidence="4">Belongs to the ATOS family.</text>
</comment>
<reference evidence="8 9" key="1">
    <citation type="submission" date="2015-08" db="EMBL/GenBank/DDBJ databases">
        <title>The genome of the Asian arowana (Scleropages formosus).</title>
        <authorList>
            <person name="Tan M.H."/>
            <person name="Gan H.M."/>
            <person name="Croft L.J."/>
            <person name="Austin C.M."/>
        </authorList>
    </citation>
    <scope>NUCLEOTIDE SEQUENCE [LARGE SCALE GENOMIC DNA]</scope>
    <source>
        <strain evidence="8">Aro1</strain>
    </source>
</reference>
<dbReference type="InterPro" id="IPR051506">
    <property type="entry name" value="ATOS_Transcription_Regulators"/>
</dbReference>
<feature type="compositionally biased region" description="Polar residues" evidence="6">
    <location>
        <begin position="448"/>
        <end position="457"/>
    </location>
</feature>
<dbReference type="AlphaFoldDB" id="A0A0P7V4C5"/>
<dbReference type="SMART" id="SM01177">
    <property type="entry name" value="DUF4210"/>
    <property type="match status" value="1"/>
</dbReference>
<evidence type="ECO:0000256" key="2">
    <source>
        <dbReference type="ARBA" id="ARBA00022553"/>
    </source>
</evidence>
<dbReference type="Pfam" id="PF13889">
    <property type="entry name" value="Chromosome_seg"/>
    <property type="match status" value="1"/>
</dbReference>
<sequence>VFHSHVPAETAVAYSAVLRLQRYETPPSLADPLHSRLGGGASGREDSSPAACHIMSFALGQSGELCLEQPARSQPMRRVFPSPSPSPCWMLPMLTEQASFNQLVGNELKRQSEFAASGAQMRRKRHAEVKKVDRGSKAPGEGVSALTPDSCSGRGPAASERQRRREARERGDDPSGKSPRNGRIDLSAEEEQGTIWGGFGEGYSIKTVHLFTRTERTMRHIHVEIAHKEAQSDHPAQEGDLPPSHGMVVGLNSVARQELRRPFGEDKIKLQKVYQLSVFSQMGGFSDLPKGGRLQRNELKRGLQEQAQSHKRPHLEQGSCSKPIQEYAPQAEVLDGEMLCGSGQHFCHTGTHVVKHTDDIPVPYSSSPVPVKCYSQDNQNGLVPTAQSPPSPKPEFLADLKAVNRSQHKDPAPLAFLLKTTPPLAITMPDCTLGDLNARDGQLSLESAPQKYSNFPKTYSTSSTSLPGSSSPISSTNTCSAKKKLLSSSDTGESCSEDEGPSTSKRSRLALQAPGLCLGAFRSTDAKAAPFWNHLLPCARERPRSPNNCSRAGRRLKNGIRLKSRQLRSGQCREPCSSTRPGWPSVSISRSLLGNFEESILKGRFSPSGRIEGFTAEIGASGSYCPQHATLPVEVTYYDIAEHNAPSPFLGVIYLEPLGKKGYSVPKAGTIQVTLFNPNKTVVKMFLVTYNFGDMPVNHMTFLRHRIFLVPVEEEEEKEKGQGTGPQMNALDRKKILCYLIHLRFQSSKSGKIYLHNDIRLLFSRKSIEMDTGIPYELKSFTEVPKNPQYSPRV</sequence>
<evidence type="ECO:0000259" key="7">
    <source>
        <dbReference type="SMART" id="SM01177"/>
    </source>
</evidence>
<feature type="compositionally biased region" description="Low complexity" evidence="6">
    <location>
        <begin position="458"/>
        <end position="479"/>
    </location>
</feature>
<comment type="subcellular location">
    <subcellularLocation>
        <location evidence="1">Nucleus</location>
    </subcellularLocation>
</comment>
<feature type="region of interest" description="Disordered" evidence="6">
    <location>
        <begin position="301"/>
        <end position="322"/>
    </location>
</feature>
<feature type="region of interest" description="Disordered" evidence="6">
    <location>
        <begin position="488"/>
        <end position="507"/>
    </location>
</feature>
<evidence type="ECO:0000256" key="3">
    <source>
        <dbReference type="ARBA" id="ARBA00023242"/>
    </source>
</evidence>
<dbReference type="GO" id="GO:0005634">
    <property type="term" value="C:nucleus"/>
    <property type="evidence" value="ECO:0007669"/>
    <property type="project" value="UniProtKB-SubCell"/>
</dbReference>
<dbReference type="PANTHER" id="PTHR13199:SF12">
    <property type="entry name" value="ATOS HOMOLOG PROTEIN B"/>
    <property type="match status" value="1"/>
</dbReference>
<dbReference type="STRING" id="113540.ENSSFOP00015060867"/>
<dbReference type="InterPro" id="IPR033473">
    <property type="entry name" value="Atos-like_C"/>
</dbReference>
<protein>
    <recommendedName>
        <fullName evidence="5">Atos homolog protein B</fullName>
    </recommendedName>
</protein>
<dbReference type="Pfam" id="PF13915">
    <property type="entry name" value="DUF4210"/>
    <property type="match status" value="1"/>
</dbReference>
<evidence type="ECO:0000256" key="5">
    <source>
        <dbReference type="ARBA" id="ARBA00040291"/>
    </source>
</evidence>
<organism evidence="8 9">
    <name type="scientific">Scleropages formosus</name>
    <name type="common">Asian bonytongue</name>
    <name type="synonym">Osteoglossum formosum</name>
    <dbReference type="NCBI Taxonomy" id="113540"/>
    <lineage>
        <taxon>Eukaryota</taxon>
        <taxon>Metazoa</taxon>
        <taxon>Chordata</taxon>
        <taxon>Craniata</taxon>
        <taxon>Vertebrata</taxon>
        <taxon>Euteleostomi</taxon>
        <taxon>Actinopterygii</taxon>
        <taxon>Neopterygii</taxon>
        <taxon>Teleostei</taxon>
        <taxon>Osteoglossocephala</taxon>
        <taxon>Osteoglossomorpha</taxon>
        <taxon>Osteoglossiformes</taxon>
        <taxon>Osteoglossidae</taxon>
        <taxon>Scleropages</taxon>
    </lineage>
</organism>
<feature type="compositionally biased region" description="Basic and acidic residues" evidence="6">
    <location>
        <begin position="160"/>
        <end position="175"/>
    </location>
</feature>
<gene>
    <name evidence="8" type="ORF">Z043_113753</name>
</gene>
<accession>A0A0P7V4C5</accession>
<feature type="region of interest" description="Disordered" evidence="6">
    <location>
        <begin position="114"/>
        <end position="189"/>
    </location>
</feature>
<evidence type="ECO:0000313" key="8">
    <source>
        <dbReference type="EMBL" id="KPP67631.1"/>
    </source>
</evidence>
<keyword evidence="3" id="KW-0539">Nucleus</keyword>
<dbReference type="Proteomes" id="UP000034805">
    <property type="component" value="Unassembled WGS sequence"/>
</dbReference>
<evidence type="ECO:0000313" key="9">
    <source>
        <dbReference type="Proteomes" id="UP000034805"/>
    </source>
</evidence>
<keyword evidence="2" id="KW-0597">Phosphoprotein</keyword>
<evidence type="ECO:0000256" key="6">
    <source>
        <dbReference type="SAM" id="MobiDB-lite"/>
    </source>
</evidence>
<feature type="domain" description="Atos-like conserved" evidence="7">
    <location>
        <begin position="592"/>
        <end position="650"/>
    </location>
</feature>
<proteinExistence type="inferred from homology"/>
<name>A0A0P7V4C5_SCLFO</name>
<feature type="non-terminal residue" evidence="8">
    <location>
        <position position="1"/>
    </location>
</feature>
<dbReference type="PANTHER" id="PTHR13199">
    <property type="entry name" value="GH03947P"/>
    <property type="match status" value="1"/>
</dbReference>
<feature type="region of interest" description="Disordered" evidence="6">
    <location>
        <begin position="448"/>
        <end position="479"/>
    </location>
</feature>
<dbReference type="InterPro" id="IPR025261">
    <property type="entry name" value="Atos-like_cons_dom"/>
</dbReference>
<evidence type="ECO:0000256" key="1">
    <source>
        <dbReference type="ARBA" id="ARBA00004123"/>
    </source>
</evidence>
<evidence type="ECO:0000256" key="4">
    <source>
        <dbReference type="ARBA" id="ARBA00034497"/>
    </source>
</evidence>